<reference evidence="1 2" key="1">
    <citation type="submission" date="2017-04" db="EMBL/GenBank/DDBJ databases">
        <authorList>
            <person name="Afonso C.L."/>
            <person name="Miller P.J."/>
            <person name="Scott M.A."/>
            <person name="Spackman E."/>
            <person name="Goraichik I."/>
            <person name="Dimitrov K.M."/>
            <person name="Suarez D.L."/>
            <person name="Swayne D.E."/>
        </authorList>
    </citation>
    <scope>NUCLEOTIDE SEQUENCE [LARGE SCALE GENOMIC DNA]</scope>
    <source>
        <strain evidence="1 2">CGMCC 1.10972</strain>
    </source>
</reference>
<dbReference type="Proteomes" id="UP000192656">
    <property type="component" value="Unassembled WGS sequence"/>
</dbReference>
<dbReference type="RefSeq" id="WP_084408862.1">
    <property type="nucleotide sequence ID" value="NZ_FWXR01000003.1"/>
</dbReference>
<dbReference type="AlphaFoldDB" id="A0A1W1ZP44"/>
<dbReference type="Gene3D" id="2.30.30.110">
    <property type="match status" value="1"/>
</dbReference>
<dbReference type="InterPro" id="IPR003477">
    <property type="entry name" value="PemK-like"/>
</dbReference>
<accession>A0A1W1ZP44</accession>
<dbReference type="InterPro" id="IPR011067">
    <property type="entry name" value="Plasmid_toxin/cell-grow_inhib"/>
</dbReference>
<dbReference type="GO" id="GO:0003677">
    <property type="term" value="F:DNA binding"/>
    <property type="evidence" value="ECO:0007669"/>
    <property type="project" value="InterPro"/>
</dbReference>
<keyword evidence="2" id="KW-1185">Reference proteome</keyword>
<evidence type="ECO:0000313" key="2">
    <source>
        <dbReference type="Proteomes" id="UP000192656"/>
    </source>
</evidence>
<protein>
    <submittedName>
        <fullName evidence="1">mRNA interferase MazF</fullName>
    </submittedName>
</protein>
<evidence type="ECO:0000313" key="1">
    <source>
        <dbReference type="EMBL" id="SMC50330.1"/>
    </source>
</evidence>
<organism evidence="1 2">
    <name type="scientific">Fulvimarina manganoxydans</name>
    <dbReference type="NCBI Taxonomy" id="937218"/>
    <lineage>
        <taxon>Bacteria</taxon>
        <taxon>Pseudomonadati</taxon>
        <taxon>Pseudomonadota</taxon>
        <taxon>Alphaproteobacteria</taxon>
        <taxon>Hyphomicrobiales</taxon>
        <taxon>Aurantimonadaceae</taxon>
        <taxon>Fulvimarina</taxon>
    </lineage>
</organism>
<dbReference type="STRING" id="937218.SAMN06297251_10321"/>
<proteinExistence type="predicted"/>
<dbReference type="EMBL" id="FWXR01000003">
    <property type="protein sequence ID" value="SMC50330.1"/>
    <property type="molecule type" value="Genomic_DNA"/>
</dbReference>
<gene>
    <name evidence="1" type="ORF">SAMN06297251_10321</name>
</gene>
<sequence length="121" mass="12837">MRRGDVFTVSMGGQSKKPRPGVIIQATSLIIPEGPILVCPLTSRLLSDMITRPTIEPSQSNGLLVPSQPMVNRMTSASPKEIGSIIGCLSQDDLQRLDLALIIVLELGPAFFAAPPNGEAS</sequence>
<dbReference type="Pfam" id="PF02452">
    <property type="entry name" value="PemK_toxin"/>
    <property type="match status" value="1"/>
</dbReference>
<dbReference type="SUPFAM" id="SSF50118">
    <property type="entry name" value="Cell growth inhibitor/plasmid maintenance toxic component"/>
    <property type="match status" value="1"/>
</dbReference>
<name>A0A1W1ZP44_9HYPH</name>